<comment type="caution">
    <text evidence="7">The sequence shown here is derived from an EMBL/GenBank/DDBJ whole genome shotgun (WGS) entry which is preliminary data.</text>
</comment>
<feature type="region of interest" description="Disordered" evidence="5">
    <location>
        <begin position="163"/>
        <end position="208"/>
    </location>
</feature>
<evidence type="ECO:0000256" key="1">
    <source>
        <dbReference type="ARBA" id="ARBA00023015"/>
    </source>
</evidence>
<dbReference type="Proteomes" id="UP000246702">
    <property type="component" value="Unassembled WGS sequence"/>
</dbReference>
<dbReference type="OrthoDB" id="4506474at2759"/>
<keyword evidence="4" id="KW-0175">Coiled coil</keyword>
<dbReference type="GO" id="GO:0000978">
    <property type="term" value="F:RNA polymerase II cis-regulatory region sequence-specific DNA binding"/>
    <property type="evidence" value="ECO:0007669"/>
    <property type="project" value="TreeGrafter"/>
</dbReference>
<evidence type="ECO:0000256" key="4">
    <source>
        <dbReference type="SAM" id="Coils"/>
    </source>
</evidence>
<dbReference type="PANTHER" id="PTHR23351">
    <property type="entry name" value="FOS TRANSCRIPTION FACTOR-RELATED"/>
    <property type="match status" value="1"/>
</dbReference>
<keyword evidence="8" id="KW-1185">Reference proteome</keyword>
<organism evidence="7 8">
    <name type="scientific">Aspergillus sclerotioniger CBS 115572</name>
    <dbReference type="NCBI Taxonomy" id="1450535"/>
    <lineage>
        <taxon>Eukaryota</taxon>
        <taxon>Fungi</taxon>
        <taxon>Dikarya</taxon>
        <taxon>Ascomycota</taxon>
        <taxon>Pezizomycotina</taxon>
        <taxon>Eurotiomycetes</taxon>
        <taxon>Eurotiomycetidae</taxon>
        <taxon>Eurotiales</taxon>
        <taxon>Aspergillaceae</taxon>
        <taxon>Aspergillus</taxon>
        <taxon>Aspergillus subgen. Circumdati</taxon>
    </lineage>
</organism>
<proteinExistence type="predicted"/>
<dbReference type="SUPFAM" id="SSF57959">
    <property type="entry name" value="Leucine zipper domain"/>
    <property type="match status" value="1"/>
</dbReference>
<feature type="compositionally biased region" description="Polar residues" evidence="5">
    <location>
        <begin position="163"/>
        <end position="184"/>
    </location>
</feature>
<dbReference type="GeneID" id="37118308"/>
<dbReference type="PROSITE" id="PS50217">
    <property type="entry name" value="BZIP"/>
    <property type="match status" value="1"/>
</dbReference>
<gene>
    <name evidence="7" type="ORF">BO94DRAFT_593114</name>
</gene>
<dbReference type="Gene3D" id="1.20.5.170">
    <property type="match status" value="1"/>
</dbReference>
<dbReference type="GO" id="GO:0000981">
    <property type="term" value="F:DNA-binding transcription factor activity, RNA polymerase II-specific"/>
    <property type="evidence" value="ECO:0007669"/>
    <property type="project" value="TreeGrafter"/>
</dbReference>
<dbReference type="RefSeq" id="XP_025468735.1">
    <property type="nucleotide sequence ID" value="XM_025616165.1"/>
</dbReference>
<dbReference type="PANTHER" id="PTHR23351:SF24">
    <property type="entry name" value="ACTIVATING TRANSCRIPTION FACTOR 3-RELATED"/>
    <property type="match status" value="1"/>
</dbReference>
<dbReference type="InterPro" id="IPR004827">
    <property type="entry name" value="bZIP"/>
</dbReference>
<evidence type="ECO:0000256" key="5">
    <source>
        <dbReference type="SAM" id="MobiDB-lite"/>
    </source>
</evidence>
<dbReference type="GO" id="GO:0005634">
    <property type="term" value="C:nucleus"/>
    <property type="evidence" value="ECO:0007669"/>
    <property type="project" value="TreeGrafter"/>
</dbReference>
<feature type="compositionally biased region" description="Polar residues" evidence="5">
    <location>
        <begin position="191"/>
        <end position="208"/>
    </location>
</feature>
<sequence>MGNGKQILDLRQPAGPDLRRLRYFSRLASGSTSKGWRLLARIHIARPWTECMESQRIDICLARISMEQTLISPELLDSSSFLPLSGADESQGMGPTPGPRISSVNDLSISQLDHLEQMLGSPTIANHVDFSAVSTDLGFLADPNISLSSAEFTDLFSIPSDSASLIPEPSSQPSLKSPDIQTTPPEGLNHDTANLRSAPSRTSFEQSTDVKQLRKKYHEKYKERNRLAAGKSRQKQADLIELLQAEQREEERRRKALEKEIAQMQKDLVDMKQELQHHIRVANCMTMMSHGAHMQTLGFLAQDMLR</sequence>
<keyword evidence="3" id="KW-0804">Transcription</keyword>
<feature type="domain" description="BZIP" evidence="6">
    <location>
        <begin position="215"/>
        <end position="278"/>
    </location>
</feature>
<keyword evidence="1" id="KW-0805">Transcription regulation</keyword>
<evidence type="ECO:0000313" key="7">
    <source>
        <dbReference type="EMBL" id="PWY90357.1"/>
    </source>
</evidence>
<name>A0A317WYL3_9EURO</name>
<evidence type="ECO:0000259" key="6">
    <source>
        <dbReference type="PROSITE" id="PS50217"/>
    </source>
</evidence>
<evidence type="ECO:0000256" key="2">
    <source>
        <dbReference type="ARBA" id="ARBA00023125"/>
    </source>
</evidence>
<dbReference type="AlphaFoldDB" id="A0A317WYL3"/>
<reference evidence="7 8" key="1">
    <citation type="submission" date="2016-12" db="EMBL/GenBank/DDBJ databases">
        <title>The genomes of Aspergillus section Nigri reveals drivers in fungal speciation.</title>
        <authorList>
            <consortium name="DOE Joint Genome Institute"/>
            <person name="Vesth T.C."/>
            <person name="Nybo J."/>
            <person name="Theobald S."/>
            <person name="Brandl J."/>
            <person name="Frisvad J.C."/>
            <person name="Nielsen K.F."/>
            <person name="Lyhne E.K."/>
            <person name="Kogle M.E."/>
            <person name="Kuo A."/>
            <person name="Riley R."/>
            <person name="Clum A."/>
            <person name="Nolan M."/>
            <person name="Lipzen A."/>
            <person name="Salamov A."/>
            <person name="Henrissat B."/>
            <person name="Wiebenga A."/>
            <person name="De Vries R.P."/>
            <person name="Grigoriev I.V."/>
            <person name="Mortensen U.H."/>
            <person name="Andersen M.R."/>
            <person name="Baker S.E."/>
        </authorList>
    </citation>
    <scope>NUCLEOTIDE SEQUENCE [LARGE SCALE GENOMIC DNA]</scope>
    <source>
        <strain evidence="7 8">CBS 115572</strain>
    </source>
</reference>
<evidence type="ECO:0000313" key="8">
    <source>
        <dbReference type="Proteomes" id="UP000246702"/>
    </source>
</evidence>
<evidence type="ECO:0000256" key="3">
    <source>
        <dbReference type="ARBA" id="ARBA00023163"/>
    </source>
</evidence>
<keyword evidence="2" id="KW-0238">DNA-binding</keyword>
<protein>
    <recommendedName>
        <fullName evidence="6">BZIP domain-containing protein</fullName>
    </recommendedName>
</protein>
<feature type="coiled-coil region" evidence="4">
    <location>
        <begin position="233"/>
        <end position="281"/>
    </location>
</feature>
<dbReference type="EMBL" id="MSFK01000010">
    <property type="protein sequence ID" value="PWY90357.1"/>
    <property type="molecule type" value="Genomic_DNA"/>
</dbReference>
<accession>A0A317WYL3</accession>
<dbReference type="InterPro" id="IPR000837">
    <property type="entry name" value="AP-1"/>
</dbReference>
<dbReference type="STRING" id="1450535.A0A317WYL3"/>
<dbReference type="PROSITE" id="PS00036">
    <property type="entry name" value="BZIP_BASIC"/>
    <property type="match status" value="1"/>
</dbReference>
<dbReference type="InterPro" id="IPR046347">
    <property type="entry name" value="bZIP_sf"/>
</dbReference>